<organism evidence="1 2">
    <name type="scientific">Xylaria curta</name>
    <dbReference type="NCBI Taxonomy" id="42375"/>
    <lineage>
        <taxon>Eukaryota</taxon>
        <taxon>Fungi</taxon>
        <taxon>Dikarya</taxon>
        <taxon>Ascomycota</taxon>
        <taxon>Pezizomycotina</taxon>
        <taxon>Sordariomycetes</taxon>
        <taxon>Xylariomycetidae</taxon>
        <taxon>Xylariales</taxon>
        <taxon>Xylariaceae</taxon>
        <taxon>Xylaria</taxon>
    </lineage>
</organism>
<dbReference type="Proteomes" id="UP001143856">
    <property type="component" value="Unassembled WGS sequence"/>
</dbReference>
<dbReference type="EMBL" id="JAPDGR010002636">
    <property type="protein sequence ID" value="KAJ2974883.1"/>
    <property type="molecule type" value="Genomic_DNA"/>
</dbReference>
<evidence type="ECO:0000313" key="2">
    <source>
        <dbReference type="Proteomes" id="UP001143856"/>
    </source>
</evidence>
<accession>A0ACC1N8W1</accession>
<name>A0ACC1N8W1_9PEZI</name>
<reference evidence="1" key="1">
    <citation type="submission" date="2022-10" db="EMBL/GenBank/DDBJ databases">
        <title>Genome Sequence of Xylaria curta.</title>
        <authorList>
            <person name="Buettner E."/>
        </authorList>
    </citation>
    <scope>NUCLEOTIDE SEQUENCE</scope>
    <source>
        <strain evidence="1">Babe10</strain>
    </source>
</reference>
<gene>
    <name evidence="1" type="ORF">NUW58_g8516</name>
</gene>
<sequence length="297" mass="32045">MKSQFLTLVALSPLVAYALPRPHRKCGRPPVQSPTTTVTTGLPLSEVPTFSAAPIESLTTTTATFSTDFITQTPTTTVTTGLPLSEIPSFTRVPIDSIPTTDTTFSTDFITQTPTTTVTTGLPLSEIPTFTVVPIQSLPSLTYETFTITPTPESASSASPTATGGYPVATPIAFKVPPTKQCGNKDRLILPGMPWTVANSMYNADSMVGKQCTNFDSVVETRDGTKEVKWTSVTDVKLVDETKDVCKGYTNIGIGVNLNKQLKDIKSIPAHFKWDRKTTSEFRGKLSGVPYLIDHTC</sequence>
<evidence type="ECO:0000313" key="1">
    <source>
        <dbReference type="EMBL" id="KAJ2974883.1"/>
    </source>
</evidence>
<comment type="caution">
    <text evidence="1">The sequence shown here is derived from an EMBL/GenBank/DDBJ whole genome shotgun (WGS) entry which is preliminary data.</text>
</comment>
<proteinExistence type="predicted"/>
<protein>
    <submittedName>
        <fullName evidence="1">Uncharacterized protein</fullName>
    </submittedName>
</protein>
<keyword evidence="2" id="KW-1185">Reference proteome</keyword>